<organism evidence="1 2">
    <name type="scientific">Candidatus Sungbacteria bacterium RIFCSPHIGHO2_02_FULL_51_29</name>
    <dbReference type="NCBI Taxonomy" id="1802273"/>
    <lineage>
        <taxon>Bacteria</taxon>
        <taxon>Candidatus Sungiibacteriota</taxon>
    </lineage>
</organism>
<reference evidence="1 2" key="1">
    <citation type="journal article" date="2016" name="Nat. Commun.">
        <title>Thousands of microbial genomes shed light on interconnected biogeochemical processes in an aquifer system.</title>
        <authorList>
            <person name="Anantharaman K."/>
            <person name="Brown C.T."/>
            <person name="Hug L.A."/>
            <person name="Sharon I."/>
            <person name="Castelle C.J."/>
            <person name="Probst A.J."/>
            <person name="Thomas B.C."/>
            <person name="Singh A."/>
            <person name="Wilkins M.J."/>
            <person name="Karaoz U."/>
            <person name="Brodie E.L."/>
            <person name="Williams K.H."/>
            <person name="Hubbard S.S."/>
            <person name="Banfield J.F."/>
        </authorList>
    </citation>
    <scope>NUCLEOTIDE SEQUENCE [LARGE SCALE GENOMIC DNA]</scope>
</reference>
<accession>A0A1G2KQR6</accession>
<comment type="caution">
    <text evidence="1">The sequence shown here is derived from an EMBL/GenBank/DDBJ whole genome shotgun (WGS) entry which is preliminary data.</text>
</comment>
<name>A0A1G2KQR6_9BACT</name>
<evidence type="ECO:0000313" key="2">
    <source>
        <dbReference type="Proteomes" id="UP000177811"/>
    </source>
</evidence>
<dbReference type="EMBL" id="MHQL01000054">
    <property type="protein sequence ID" value="OHA01768.1"/>
    <property type="molecule type" value="Genomic_DNA"/>
</dbReference>
<sequence length="463" mass="49281">MNNMTYNLRSQSGQAVMTVVVLALFISLTGFIGFSQMALSESRASYQIYTSEKSYFLSEAGSEDLMYRIKNNLSYTSPETIGLDGGTTTVTVTIIGQSREIVSSSSVSGYVRKSKAVLQVGEGTIFSYGVQSGKGGFWMENNSTLNGSVYTSGDIWGDNTPTITGDAFAASTSRIYDMPVIQGNARAHSIENSVISKNATTTTSIVSSTIGRHAYAEKIGHSTIGWNAYYTNLIGSSTVGWSQFSGFPQPADLPIIDFPIPDSQILLWEEAAEAGGVHTSPCPYTISSGTTTIGPLKINCDLTISNTAGVVMTGPIWVSGDFSIKNSAIVAVDPSYGAQSEALVVDNATNRLTSSKGTIENSSKLLGSGTTGSYLIMVSMNSSTESGGGEVAIEPKNNNNGSIYYAPHGEILLQNSTAIKEATAYRIHMKNSASVTYETGLNNVEFSVGPQGGYVIERWHEEE</sequence>
<dbReference type="AlphaFoldDB" id="A0A1G2KQR6"/>
<protein>
    <recommendedName>
        <fullName evidence="3">Type 4 fimbrial biogenesis protein PilX N-terminal domain-containing protein</fullName>
    </recommendedName>
</protein>
<evidence type="ECO:0008006" key="3">
    <source>
        <dbReference type="Google" id="ProtNLM"/>
    </source>
</evidence>
<evidence type="ECO:0000313" key="1">
    <source>
        <dbReference type="EMBL" id="OHA01768.1"/>
    </source>
</evidence>
<proteinExistence type="predicted"/>
<gene>
    <name evidence="1" type="ORF">A3C16_02680</name>
</gene>
<dbReference type="Proteomes" id="UP000177811">
    <property type="component" value="Unassembled WGS sequence"/>
</dbReference>